<comment type="function">
    <text evidence="6">Aminocarboxypropyltransferase that catalyzes the aminocarboxypropyl transfer on pseudouridine at position 1191 (Psi1191) in 18S rRNA. It constitutes the last step in biosynthesis of the hypermodified N1-methyl-N3-(3-amino-3-carboxypropyl) pseudouridine (m1acp3-Psi) conserved in eukaryotic 18S rRNA.</text>
</comment>
<dbReference type="EMBL" id="JBBJBU010000006">
    <property type="protein sequence ID" value="KAK7205202.1"/>
    <property type="molecule type" value="Genomic_DNA"/>
</dbReference>
<gene>
    <name evidence="6" type="primary">TSR3</name>
    <name evidence="10" type="ORF">BZA70DRAFT_238709</name>
</gene>
<evidence type="ECO:0000256" key="2">
    <source>
        <dbReference type="ARBA" id="ARBA00022517"/>
    </source>
</evidence>
<organism evidence="10 11">
    <name type="scientific">Myxozyma melibiosi</name>
    <dbReference type="NCBI Taxonomy" id="54550"/>
    <lineage>
        <taxon>Eukaryota</taxon>
        <taxon>Fungi</taxon>
        <taxon>Dikarya</taxon>
        <taxon>Ascomycota</taxon>
        <taxon>Saccharomycotina</taxon>
        <taxon>Lipomycetes</taxon>
        <taxon>Lipomycetales</taxon>
        <taxon>Lipomycetaceae</taxon>
        <taxon>Myxozyma</taxon>
    </lineage>
</organism>
<feature type="binding site" evidence="6">
    <location>
        <position position="157"/>
    </location>
    <ligand>
        <name>S-adenosyl-L-methionine</name>
        <dbReference type="ChEBI" id="CHEBI:59789"/>
    </ligand>
</feature>
<comment type="subcellular location">
    <subcellularLocation>
        <location evidence="6">Cytoplasm</location>
    </subcellularLocation>
    <subcellularLocation>
        <location evidence="6">Nucleus</location>
    </subcellularLocation>
</comment>
<keyword evidence="1 6" id="KW-0963">Cytoplasm</keyword>
<feature type="compositionally biased region" description="Basic and acidic residues" evidence="7">
    <location>
        <begin position="1"/>
        <end position="10"/>
    </location>
</feature>
<dbReference type="RefSeq" id="XP_064768235.1">
    <property type="nucleotide sequence ID" value="XM_064910459.1"/>
</dbReference>
<dbReference type="Pfam" id="PF04034">
    <property type="entry name" value="Ribo_biogen_C"/>
    <property type="match status" value="1"/>
</dbReference>
<accession>A0ABR1F5Y9</accession>
<proteinExistence type="inferred from homology"/>
<dbReference type="InterPro" id="IPR007209">
    <property type="entry name" value="RNaseL-inhib-like_metal-bd_dom"/>
</dbReference>
<evidence type="ECO:0000259" key="9">
    <source>
        <dbReference type="Pfam" id="PF04068"/>
    </source>
</evidence>
<dbReference type="EC" id="2.5.1.157" evidence="6"/>
<evidence type="ECO:0000259" key="8">
    <source>
        <dbReference type="Pfam" id="PF04034"/>
    </source>
</evidence>
<evidence type="ECO:0000256" key="4">
    <source>
        <dbReference type="ARBA" id="ARBA00022679"/>
    </source>
</evidence>
<dbReference type="Proteomes" id="UP001498771">
    <property type="component" value="Unassembled WGS sequence"/>
</dbReference>
<dbReference type="NCBIfam" id="NF002621">
    <property type="entry name" value="PRK02287.1"/>
    <property type="match status" value="1"/>
</dbReference>
<dbReference type="Pfam" id="PF04068">
    <property type="entry name" value="Fer4_RLI"/>
    <property type="match status" value="1"/>
</dbReference>
<sequence length="300" mass="33395">MGKPGKDRNKGKSARGGSAAGGGRSRGGKSWTSGSREAKHRGIINLDRPASAIDNDPAEKTEAVVNKLPVKTAMWDFDQCDPKRCSGKKLARLGLIRNLRVGQKFQGLVISPSGKFPVAPDDREILEEHGAAVVECSWACVNEIPWNRIGGKHERLLPYLIATNPVNYGKPWKLNCVEALAATFAICGHREWATEIMSHFSWGSAFLKVNADLLDVYCKCTDADSVIKAQEEWLDKIDAEFQLREEKKARGEVDDVWLTGNMNRLAIESEEDTDDDEEEEDEDEEEEEDDDDDNEEQSDS</sequence>
<feature type="domain" description="RNase L inhibitor RLI-like possible metal-binding" evidence="9">
    <location>
        <begin position="72"/>
        <end position="104"/>
    </location>
</feature>
<keyword evidence="3 6" id="KW-0698">rRNA processing</keyword>
<dbReference type="PANTHER" id="PTHR20426:SF0">
    <property type="entry name" value="18S RRNA AMINOCARBOXYPROPYLTRANSFERASE"/>
    <property type="match status" value="1"/>
</dbReference>
<feature type="region of interest" description="Disordered" evidence="7">
    <location>
        <begin position="1"/>
        <end position="58"/>
    </location>
</feature>
<evidence type="ECO:0000313" key="10">
    <source>
        <dbReference type="EMBL" id="KAK7205202.1"/>
    </source>
</evidence>
<feature type="compositionally biased region" description="Acidic residues" evidence="7">
    <location>
        <begin position="268"/>
        <end position="300"/>
    </location>
</feature>
<comment type="catalytic activity">
    <reaction evidence="6">
        <text>N(1)-methylpseudouridine(1191) in yeast 18S rRNA + S-adenosyl-L-methionine = N(1)-methyl-N(3)-[(3S)-3-amino-3-carboxypropyl]pseudouridine(1191) in yeast 18S rRNA + S-methyl-5'-thioadenosine + H(+)</text>
        <dbReference type="Rhea" id="RHEA:63300"/>
        <dbReference type="Rhea" id="RHEA-COMP:13852"/>
        <dbReference type="Rhea" id="RHEA-COMP:16309"/>
        <dbReference type="ChEBI" id="CHEBI:15378"/>
        <dbReference type="ChEBI" id="CHEBI:17509"/>
        <dbReference type="ChEBI" id="CHEBI:59789"/>
        <dbReference type="ChEBI" id="CHEBI:74890"/>
        <dbReference type="ChEBI" id="CHEBI:146234"/>
    </reaction>
</comment>
<reference evidence="10 11" key="1">
    <citation type="submission" date="2024-03" db="EMBL/GenBank/DDBJ databases">
        <title>Genome-scale model development and genomic sequencing of the oleaginous clade Lipomyces.</title>
        <authorList>
            <consortium name="Lawrence Berkeley National Laboratory"/>
            <person name="Czajka J.J."/>
            <person name="Han Y."/>
            <person name="Kim J."/>
            <person name="Mondo S.J."/>
            <person name="Hofstad B.A."/>
            <person name="Robles A."/>
            <person name="Haridas S."/>
            <person name="Riley R."/>
            <person name="LaButti K."/>
            <person name="Pangilinan J."/>
            <person name="Andreopoulos W."/>
            <person name="Lipzen A."/>
            <person name="Yan J."/>
            <person name="Wang M."/>
            <person name="Ng V."/>
            <person name="Grigoriev I.V."/>
            <person name="Spatafora J.W."/>
            <person name="Magnuson J.K."/>
            <person name="Baker S.E."/>
            <person name="Pomraning K.R."/>
        </authorList>
    </citation>
    <scope>NUCLEOTIDE SEQUENCE [LARGE SCALE GENOMIC DNA]</scope>
    <source>
        <strain evidence="10 11">Phaff 52-87</strain>
    </source>
</reference>
<dbReference type="GeneID" id="90035971"/>
<evidence type="ECO:0000256" key="5">
    <source>
        <dbReference type="ARBA" id="ARBA00022691"/>
    </source>
</evidence>
<feature type="binding site" evidence="6">
    <location>
        <position position="86"/>
    </location>
    <ligand>
        <name>S-adenosyl-L-methionine</name>
        <dbReference type="ChEBI" id="CHEBI:59789"/>
    </ligand>
</feature>
<feature type="region of interest" description="Disordered" evidence="7">
    <location>
        <begin position="261"/>
        <end position="300"/>
    </location>
</feature>
<evidence type="ECO:0000256" key="7">
    <source>
        <dbReference type="SAM" id="MobiDB-lite"/>
    </source>
</evidence>
<keyword evidence="11" id="KW-1185">Reference proteome</keyword>
<dbReference type="InterPro" id="IPR007177">
    <property type="entry name" value="Tsr3_C"/>
</dbReference>
<keyword evidence="6" id="KW-0539">Nucleus</keyword>
<dbReference type="InterPro" id="IPR022968">
    <property type="entry name" value="Tsr3-like"/>
</dbReference>
<evidence type="ECO:0000256" key="1">
    <source>
        <dbReference type="ARBA" id="ARBA00022490"/>
    </source>
</evidence>
<comment type="catalytic activity">
    <reaction evidence="6">
        <text>an N(1)-methylpseudouridine in rRNA + S-adenosyl-L-methionine = N(1)-methyl-N(3)-[(3S)-3-amino-3-carboxypropyl]pseudouridine in rRNA + S-methyl-5'-thioadenosine + H(+)</text>
        <dbReference type="Rhea" id="RHEA:63296"/>
        <dbReference type="Rhea" id="RHEA-COMP:11634"/>
        <dbReference type="Rhea" id="RHEA-COMP:16310"/>
        <dbReference type="ChEBI" id="CHEBI:15378"/>
        <dbReference type="ChEBI" id="CHEBI:17509"/>
        <dbReference type="ChEBI" id="CHEBI:59789"/>
        <dbReference type="ChEBI" id="CHEBI:74890"/>
        <dbReference type="ChEBI" id="CHEBI:146234"/>
        <dbReference type="EC" id="2.5.1.157"/>
    </reaction>
</comment>
<keyword evidence="4 6" id="KW-0808">Transferase</keyword>
<comment type="similarity">
    <text evidence="6">Belongs to the TDD superfamily. TSR3 family.</text>
</comment>
<evidence type="ECO:0000313" key="11">
    <source>
        <dbReference type="Proteomes" id="UP001498771"/>
    </source>
</evidence>
<name>A0ABR1F5Y9_9ASCO</name>
<keyword evidence="2 6" id="KW-0690">Ribosome biogenesis</keyword>
<feature type="domain" description="16S/18S rRNA aminocarboxypropyltransferase Tsr3 C-terminal" evidence="8">
    <location>
        <begin position="108"/>
        <end position="234"/>
    </location>
</feature>
<protein>
    <recommendedName>
        <fullName evidence="6">18S rRNA aminocarboxypropyltransferase</fullName>
        <ecNumber evidence="6">2.5.1.157</ecNumber>
    </recommendedName>
</protein>
<dbReference type="HAMAP" id="MF_01116">
    <property type="entry name" value="TSR3"/>
    <property type="match status" value="1"/>
</dbReference>
<dbReference type="PANTHER" id="PTHR20426">
    <property type="entry name" value="RIBOSOME BIOGENESIS PROTEIN TSR3 HOMOLOG"/>
    <property type="match status" value="1"/>
</dbReference>
<evidence type="ECO:0000256" key="3">
    <source>
        <dbReference type="ARBA" id="ARBA00022552"/>
    </source>
</evidence>
<evidence type="ECO:0000256" key="6">
    <source>
        <dbReference type="HAMAP-Rule" id="MF_03146"/>
    </source>
</evidence>
<feature type="binding site" evidence="6">
    <location>
        <position position="172"/>
    </location>
    <ligand>
        <name>S-adenosyl-L-methionine</name>
        <dbReference type="ChEBI" id="CHEBI:59789"/>
    </ligand>
</feature>
<keyword evidence="5 6" id="KW-0949">S-adenosyl-L-methionine</keyword>
<feature type="binding site" evidence="6">
    <location>
        <position position="134"/>
    </location>
    <ligand>
        <name>S-adenosyl-L-methionine</name>
        <dbReference type="ChEBI" id="CHEBI:59789"/>
    </ligand>
</feature>
<comment type="caution">
    <text evidence="10">The sequence shown here is derived from an EMBL/GenBank/DDBJ whole genome shotgun (WGS) entry which is preliminary data.</text>
</comment>